<dbReference type="EMBL" id="JAUSUG010000003">
    <property type="protein sequence ID" value="MDQ0253849.1"/>
    <property type="molecule type" value="Genomic_DNA"/>
</dbReference>
<dbReference type="InterPro" id="IPR014967">
    <property type="entry name" value="Uncharacterised_YugN-like"/>
</dbReference>
<organism evidence="1 2">
    <name type="scientific">Evansella vedderi</name>
    <dbReference type="NCBI Taxonomy" id="38282"/>
    <lineage>
        <taxon>Bacteria</taxon>
        <taxon>Bacillati</taxon>
        <taxon>Bacillota</taxon>
        <taxon>Bacilli</taxon>
        <taxon>Bacillales</taxon>
        <taxon>Bacillaceae</taxon>
        <taxon>Evansella</taxon>
    </lineage>
</organism>
<dbReference type="Proteomes" id="UP001230005">
    <property type="component" value="Unassembled WGS sequence"/>
</dbReference>
<evidence type="ECO:0000313" key="1">
    <source>
        <dbReference type="EMBL" id="MDQ0253849.1"/>
    </source>
</evidence>
<evidence type="ECO:0008006" key="3">
    <source>
        <dbReference type="Google" id="ProtNLM"/>
    </source>
</evidence>
<dbReference type="InterPro" id="IPR036491">
    <property type="entry name" value="YugN-like_sf"/>
</dbReference>
<dbReference type="SUPFAM" id="SSF160755">
    <property type="entry name" value="YugN-like"/>
    <property type="match status" value="1"/>
</dbReference>
<gene>
    <name evidence="1" type="ORF">J2S74_001221</name>
</gene>
<dbReference type="RefSeq" id="WP_307323031.1">
    <property type="nucleotide sequence ID" value="NZ_JAUSUG010000003.1"/>
</dbReference>
<protein>
    <recommendedName>
        <fullName evidence="3">YugN-like family protein</fullName>
    </recommendedName>
</protein>
<keyword evidence="2" id="KW-1185">Reference proteome</keyword>
<accession>A0ABT9ZRM1</accession>
<dbReference type="Gene3D" id="3.30.310.100">
    <property type="entry name" value="YugN-like"/>
    <property type="match status" value="1"/>
</dbReference>
<comment type="caution">
    <text evidence="1">The sequence shown here is derived from an EMBL/GenBank/DDBJ whole genome shotgun (WGS) entry which is preliminary data.</text>
</comment>
<reference evidence="1 2" key="1">
    <citation type="submission" date="2023-07" db="EMBL/GenBank/DDBJ databases">
        <title>Genomic Encyclopedia of Type Strains, Phase IV (KMG-IV): sequencing the most valuable type-strain genomes for metagenomic binning, comparative biology and taxonomic classification.</title>
        <authorList>
            <person name="Goeker M."/>
        </authorList>
    </citation>
    <scope>NUCLEOTIDE SEQUENCE [LARGE SCALE GENOMIC DNA]</scope>
    <source>
        <strain evidence="1 2">DSM 9768</strain>
    </source>
</reference>
<name>A0ABT9ZRM1_9BACI</name>
<evidence type="ECO:0000313" key="2">
    <source>
        <dbReference type="Proteomes" id="UP001230005"/>
    </source>
</evidence>
<sequence length="117" mass="13732">MKFEETGLEGLTIEFQALEDIMENAGFHYVYDYERVTFDYKIVSQVRDEVYYFRVQAYAVEGEIPSPHSAVKLMAPILGKHYYPHGVEYDEEFPKNIIDKCNKKIDLVKNQIKEEAL</sequence>
<proteinExistence type="predicted"/>
<dbReference type="Pfam" id="PF08868">
    <property type="entry name" value="YugN"/>
    <property type="match status" value="1"/>
</dbReference>